<name>A0ABN6VHR4_9HYPH</name>
<evidence type="ECO:0000313" key="2">
    <source>
        <dbReference type="Proteomes" id="UP001317629"/>
    </source>
</evidence>
<accession>A0ABN6VHR4</accession>
<keyword evidence="2" id="KW-1185">Reference proteome</keyword>
<proteinExistence type="predicted"/>
<dbReference type="InterPro" id="IPR008949">
    <property type="entry name" value="Isoprenoid_synthase_dom_sf"/>
</dbReference>
<evidence type="ECO:0000313" key="1">
    <source>
        <dbReference type="EMBL" id="BDV35211.1"/>
    </source>
</evidence>
<organism evidence="1 2">
    <name type="scientific">Methylocystis iwaonis</name>
    <dbReference type="NCBI Taxonomy" id="2885079"/>
    <lineage>
        <taxon>Bacteria</taxon>
        <taxon>Pseudomonadati</taxon>
        <taxon>Pseudomonadota</taxon>
        <taxon>Alphaproteobacteria</taxon>
        <taxon>Hyphomicrobiales</taxon>
        <taxon>Methylocystaceae</taxon>
        <taxon>Methylocystis</taxon>
    </lineage>
</organism>
<dbReference type="Proteomes" id="UP001317629">
    <property type="component" value="Chromosome"/>
</dbReference>
<sequence length="282" mass="30644">MDRAPSGAQAFRLIVTAAPDHYALCEAALRERDRDLWLASLFAPPAARKHIHAIYAYALEAAEVRTKVSQPLLGEMRLRWWTDALSNDVSEGTRAHPIADALIDTIERFALPREELIALADAHVADLYDDQMPDMATLETYARTTAAGPIRWAARILGAPDSPAFDDAGMALGIARVLRLPSGALLPADLLARHGADIHANTPALRAALSELRDKAQTHYDAARRAAGALPKGREALLAAATVPAYLARVGAADYDPLRGMSDISPLRRQWRIWRASRGVGL</sequence>
<gene>
    <name evidence="1" type="ORF">SS37A_27400</name>
</gene>
<dbReference type="PANTHER" id="PTHR31480">
    <property type="entry name" value="BIFUNCTIONAL LYCOPENE CYCLASE/PHYTOENE SYNTHASE"/>
    <property type="match status" value="1"/>
</dbReference>
<dbReference type="EMBL" id="AP027142">
    <property type="protein sequence ID" value="BDV35211.1"/>
    <property type="molecule type" value="Genomic_DNA"/>
</dbReference>
<dbReference type="Pfam" id="PF00494">
    <property type="entry name" value="SQS_PSY"/>
    <property type="match status" value="1"/>
</dbReference>
<protein>
    <submittedName>
        <fullName evidence="1">Phytoene synthase</fullName>
    </submittedName>
</protein>
<dbReference type="SUPFAM" id="SSF48576">
    <property type="entry name" value="Terpenoid synthases"/>
    <property type="match status" value="1"/>
</dbReference>
<reference evidence="1 2" key="1">
    <citation type="journal article" date="2023" name="Int. J. Syst. Evol. Microbiol.">
        <title>Methylocystis iwaonis sp. nov., a type II methane-oxidizing bacterium from surface soil of a rice paddy field in Japan, and emended description of the genus Methylocystis (ex Whittenbury et al. 1970) Bowman et al. 1993.</title>
        <authorList>
            <person name="Kaise H."/>
            <person name="Sawadogo J.B."/>
            <person name="Alam M.S."/>
            <person name="Ueno C."/>
            <person name="Dianou D."/>
            <person name="Shinjo R."/>
            <person name="Asakawa S."/>
        </authorList>
    </citation>
    <scope>NUCLEOTIDE SEQUENCE [LARGE SCALE GENOMIC DNA]</scope>
    <source>
        <strain evidence="1 2">SS37A-Re</strain>
    </source>
</reference>
<dbReference type="InterPro" id="IPR002060">
    <property type="entry name" value="Squ/phyt_synthse"/>
</dbReference>
<dbReference type="RefSeq" id="WP_281928592.1">
    <property type="nucleotide sequence ID" value="NZ_AP027142.1"/>
</dbReference>
<dbReference type="Gene3D" id="1.10.600.10">
    <property type="entry name" value="Farnesyl Diphosphate Synthase"/>
    <property type="match status" value="1"/>
</dbReference>